<dbReference type="Pfam" id="PF14076">
    <property type="entry name" value="DUF4258"/>
    <property type="match status" value="1"/>
</dbReference>
<accession>A0A1F4Q2L5</accession>
<proteinExistence type="predicted"/>
<dbReference type="Proteomes" id="UP000178724">
    <property type="component" value="Unassembled WGS sequence"/>
</dbReference>
<name>A0A1F4Q2L5_UNCSA</name>
<evidence type="ECO:0008006" key="3">
    <source>
        <dbReference type="Google" id="ProtNLM"/>
    </source>
</evidence>
<evidence type="ECO:0000313" key="1">
    <source>
        <dbReference type="EMBL" id="OGB90191.1"/>
    </source>
</evidence>
<gene>
    <name evidence="1" type="ORF">A2625_04330</name>
</gene>
<dbReference type="InterPro" id="IPR025354">
    <property type="entry name" value="DUF4258"/>
</dbReference>
<evidence type="ECO:0000313" key="2">
    <source>
        <dbReference type="Proteomes" id="UP000178724"/>
    </source>
</evidence>
<dbReference type="AlphaFoldDB" id="A0A1F4Q2L5"/>
<sequence length="101" mass="11335">MNIDWIKSKVESGDYEFTGHAEEERQADKILIEEIENVLIRGAIIEDYPGDPRGHSCLVSGYGNEGIPIHVVCGITKGENLRIITVYIPTLPKWKDPKTRG</sequence>
<comment type="caution">
    <text evidence="1">The sequence shown here is derived from an EMBL/GenBank/DDBJ whole genome shotgun (WGS) entry which is preliminary data.</text>
</comment>
<protein>
    <recommendedName>
        <fullName evidence="3">DUF4258 domain-containing protein</fullName>
    </recommendedName>
</protein>
<dbReference type="EMBL" id="METM01000014">
    <property type="protein sequence ID" value="OGB90191.1"/>
    <property type="molecule type" value="Genomic_DNA"/>
</dbReference>
<organism evidence="1 2">
    <name type="scientific">candidate division WOR-1 bacterium RIFCSPHIGHO2_01_FULL_53_15</name>
    <dbReference type="NCBI Taxonomy" id="1802564"/>
    <lineage>
        <taxon>Bacteria</taxon>
        <taxon>Bacillati</taxon>
        <taxon>Saganbacteria</taxon>
    </lineage>
</organism>
<reference evidence="1 2" key="1">
    <citation type="journal article" date="2016" name="Nat. Commun.">
        <title>Thousands of microbial genomes shed light on interconnected biogeochemical processes in an aquifer system.</title>
        <authorList>
            <person name="Anantharaman K."/>
            <person name="Brown C.T."/>
            <person name="Hug L.A."/>
            <person name="Sharon I."/>
            <person name="Castelle C.J."/>
            <person name="Probst A.J."/>
            <person name="Thomas B.C."/>
            <person name="Singh A."/>
            <person name="Wilkins M.J."/>
            <person name="Karaoz U."/>
            <person name="Brodie E.L."/>
            <person name="Williams K.H."/>
            <person name="Hubbard S.S."/>
            <person name="Banfield J.F."/>
        </authorList>
    </citation>
    <scope>NUCLEOTIDE SEQUENCE [LARGE SCALE GENOMIC DNA]</scope>
</reference>